<keyword evidence="3" id="KW-1185">Reference proteome</keyword>
<organism evidence="2 3">
    <name type="scientific">Flavihumibacter stibioxidans</name>
    <dbReference type="NCBI Taxonomy" id="1834163"/>
    <lineage>
        <taxon>Bacteria</taxon>
        <taxon>Pseudomonadati</taxon>
        <taxon>Bacteroidota</taxon>
        <taxon>Chitinophagia</taxon>
        <taxon>Chitinophagales</taxon>
        <taxon>Chitinophagaceae</taxon>
        <taxon>Flavihumibacter</taxon>
    </lineage>
</organism>
<accession>A0ABR7MAG9</accession>
<proteinExistence type="predicted"/>
<evidence type="ECO:0000256" key="1">
    <source>
        <dbReference type="SAM" id="SignalP"/>
    </source>
</evidence>
<comment type="caution">
    <text evidence="2">The sequence shown here is derived from an EMBL/GenBank/DDBJ whole genome shotgun (WGS) entry which is preliminary data.</text>
</comment>
<gene>
    <name evidence="2" type="ORF">BC349_11190</name>
</gene>
<evidence type="ECO:0000313" key="3">
    <source>
        <dbReference type="Proteomes" id="UP000765802"/>
    </source>
</evidence>
<protein>
    <submittedName>
        <fullName evidence="2">Uncharacterized protein</fullName>
    </submittedName>
</protein>
<feature type="signal peptide" evidence="1">
    <location>
        <begin position="1"/>
        <end position="20"/>
    </location>
</feature>
<keyword evidence="1" id="KW-0732">Signal</keyword>
<name>A0ABR7MAG9_9BACT</name>
<dbReference type="EMBL" id="MBUA01000023">
    <property type="protein sequence ID" value="MBC6491616.1"/>
    <property type="molecule type" value="Genomic_DNA"/>
</dbReference>
<reference evidence="2 3" key="1">
    <citation type="submission" date="2016-07" db="EMBL/GenBank/DDBJ databases">
        <title>Genome analysis of Flavihumibacter stibioxidans YS-17.</title>
        <authorList>
            <person name="Shi K."/>
            <person name="Han Y."/>
            <person name="Wang G."/>
        </authorList>
    </citation>
    <scope>NUCLEOTIDE SEQUENCE [LARGE SCALE GENOMIC DNA]</scope>
    <source>
        <strain evidence="2 3">YS-17</strain>
    </source>
</reference>
<dbReference type="Proteomes" id="UP000765802">
    <property type="component" value="Unassembled WGS sequence"/>
</dbReference>
<feature type="chain" id="PRO_5046855351" evidence="1">
    <location>
        <begin position="21"/>
        <end position="222"/>
    </location>
</feature>
<dbReference type="RefSeq" id="WP_187256947.1">
    <property type="nucleotide sequence ID" value="NZ_JBHULF010000007.1"/>
</dbReference>
<sequence length="222" mass="25406">MKKIFVILFILKISSIGLRAQDQVLHDPVSSRVFNSQNYSSISGSPFLSEDWMNGDVTVKSGTYKNILLKYDAYAGQLYFEKDENAYQFAEPVLAFVLKPDLAKPATYQYFKKLPAGSNTSQEIFVQVLQEGRLSFYKEPVKIVSDINRINEGVVKTFTNSSRYFLSKKGQISQFALGKKELPDQFSDRSKETDSFIKEHKISLRKESDFIKLVQFYNSLAQ</sequence>
<evidence type="ECO:0000313" key="2">
    <source>
        <dbReference type="EMBL" id="MBC6491616.1"/>
    </source>
</evidence>